<keyword evidence="7" id="KW-1185">Reference proteome</keyword>
<dbReference type="GO" id="GO:0016791">
    <property type="term" value="F:phosphatase activity"/>
    <property type="evidence" value="ECO:0007669"/>
    <property type="project" value="TreeGrafter"/>
</dbReference>
<organism evidence="6 7">
    <name type="scientific">Paenibacillus aurantius</name>
    <dbReference type="NCBI Taxonomy" id="2918900"/>
    <lineage>
        <taxon>Bacteria</taxon>
        <taxon>Bacillati</taxon>
        <taxon>Bacillota</taxon>
        <taxon>Bacilli</taxon>
        <taxon>Bacillales</taxon>
        <taxon>Paenibacillaceae</taxon>
        <taxon>Paenibacillus</taxon>
    </lineage>
</organism>
<dbReference type="InterPro" id="IPR051400">
    <property type="entry name" value="HAD-like_hydrolase"/>
</dbReference>
<dbReference type="SFLD" id="SFLDG01129">
    <property type="entry name" value="C1.5:_HAD__Beta-PGM__Phosphata"/>
    <property type="match status" value="1"/>
</dbReference>
<dbReference type="GO" id="GO:0046872">
    <property type="term" value="F:metal ion binding"/>
    <property type="evidence" value="ECO:0007669"/>
    <property type="project" value="UniProtKB-KW"/>
</dbReference>
<dbReference type="Gene3D" id="1.20.120.1600">
    <property type="match status" value="1"/>
</dbReference>
<dbReference type="KEGG" id="paun:MJA45_19960"/>
<dbReference type="Gene3D" id="3.40.50.1000">
    <property type="entry name" value="HAD superfamily/HAD-like"/>
    <property type="match status" value="1"/>
</dbReference>
<reference evidence="6 7" key="1">
    <citation type="submission" date="2022-02" db="EMBL/GenBank/DDBJ databases">
        <title>Paenibacillus sp. MBLB1776 Whole Genome Shotgun Sequencing.</title>
        <authorList>
            <person name="Hwang C.Y."/>
            <person name="Cho E.-S."/>
            <person name="Seo M.-J."/>
        </authorList>
    </citation>
    <scope>NUCLEOTIDE SEQUENCE [LARGE SCALE GENOMIC DNA]</scope>
    <source>
        <strain evidence="6 7">MBLB1776</strain>
    </source>
</reference>
<keyword evidence="4" id="KW-0460">Magnesium</keyword>
<dbReference type="EMBL" id="CP130318">
    <property type="protein sequence ID" value="WNQ09879.1"/>
    <property type="molecule type" value="Genomic_DNA"/>
</dbReference>
<evidence type="ECO:0000256" key="2">
    <source>
        <dbReference type="ARBA" id="ARBA00022723"/>
    </source>
</evidence>
<evidence type="ECO:0000256" key="1">
    <source>
        <dbReference type="ARBA" id="ARBA00001946"/>
    </source>
</evidence>
<keyword evidence="2" id="KW-0479">Metal-binding</keyword>
<evidence type="ECO:0000313" key="6">
    <source>
        <dbReference type="EMBL" id="WNQ09879.1"/>
    </source>
</evidence>
<protein>
    <submittedName>
        <fullName evidence="6">HAD family hydrolase</fullName>
    </submittedName>
</protein>
<dbReference type="PANTHER" id="PTHR46470:SF2">
    <property type="entry name" value="GLYCERALDEHYDE 3-PHOSPHATE PHOSPHATASE"/>
    <property type="match status" value="1"/>
</dbReference>
<dbReference type="Proteomes" id="UP001305702">
    <property type="component" value="Chromosome"/>
</dbReference>
<dbReference type="SFLD" id="SFLDS00003">
    <property type="entry name" value="Haloacid_Dehalogenase"/>
    <property type="match status" value="1"/>
</dbReference>
<evidence type="ECO:0000256" key="4">
    <source>
        <dbReference type="ARBA" id="ARBA00022842"/>
    </source>
</evidence>
<evidence type="ECO:0000256" key="3">
    <source>
        <dbReference type="ARBA" id="ARBA00022801"/>
    </source>
</evidence>
<dbReference type="GO" id="GO:0044281">
    <property type="term" value="P:small molecule metabolic process"/>
    <property type="evidence" value="ECO:0007669"/>
    <property type="project" value="UniProtKB-ARBA"/>
</dbReference>
<comment type="cofactor">
    <cofactor evidence="1">
        <name>Mg(2+)</name>
        <dbReference type="ChEBI" id="CHEBI:18420"/>
    </cofactor>
</comment>
<dbReference type="NCBIfam" id="TIGR01549">
    <property type="entry name" value="HAD-SF-IA-v1"/>
    <property type="match status" value="1"/>
</dbReference>
<feature type="region of interest" description="Disordered" evidence="5">
    <location>
        <begin position="68"/>
        <end position="102"/>
    </location>
</feature>
<dbReference type="SUPFAM" id="SSF56784">
    <property type="entry name" value="HAD-like"/>
    <property type="match status" value="1"/>
</dbReference>
<name>A0AA96LA00_9BACL</name>
<keyword evidence="3 6" id="KW-0378">Hydrolase</keyword>
<dbReference type="Pfam" id="PF00702">
    <property type="entry name" value="Hydrolase"/>
    <property type="match status" value="1"/>
</dbReference>
<gene>
    <name evidence="6" type="ORF">MJA45_19960</name>
</gene>
<evidence type="ECO:0000313" key="7">
    <source>
        <dbReference type="Proteomes" id="UP001305702"/>
    </source>
</evidence>
<sequence>MKNHFSPELKKVIYFDMSHTLVDLKQSFNQAFKETVREYTGRWEGPGADPERMLDVYWEEWKRRSPAGRETAARKGAAVRQARKPVSPPGRRRAKGTAGWDQSSSGLRLACLAAALQGLPVPPGGGFLKAVDAKIRENAELHPRLMPGAREALERLAPRYRLAVISNGTAEKRLGQLQRLGLGRLIPPEHVFTAAASARRKPSPLIFAHALKGMGISGPQAVMVGDSWEKDIAGAVSAGIDAVWLHPGHAKKSSLRKLGSRKVYIIRRMDQLVPILLP</sequence>
<dbReference type="InterPro" id="IPR036412">
    <property type="entry name" value="HAD-like_sf"/>
</dbReference>
<dbReference type="InterPro" id="IPR023214">
    <property type="entry name" value="HAD_sf"/>
</dbReference>
<dbReference type="AlphaFoldDB" id="A0AA96LA00"/>
<dbReference type="InterPro" id="IPR006439">
    <property type="entry name" value="HAD-SF_hydro_IA"/>
</dbReference>
<proteinExistence type="predicted"/>
<dbReference type="PANTHER" id="PTHR46470">
    <property type="entry name" value="N-ACYLNEURAMINATE-9-PHOSPHATASE"/>
    <property type="match status" value="1"/>
</dbReference>
<evidence type="ECO:0000256" key="5">
    <source>
        <dbReference type="SAM" id="MobiDB-lite"/>
    </source>
</evidence>
<dbReference type="RefSeq" id="WP_315603653.1">
    <property type="nucleotide sequence ID" value="NZ_CP130318.1"/>
</dbReference>
<accession>A0AA96LA00</accession>